<reference evidence="3" key="1">
    <citation type="journal article" date="2019" name="Int. J. Syst. Evol. Microbiol.">
        <title>The Global Catalogue of Microorganisms (GCM) 10K type strain sequencing project: providing services to taxonomists for standard genome sequencing and annotation.</title>
        <authorList>
            <consortium name="The Broad Institute Genomics Platform"/>
            <consortium name="The Broad Institute Genome Sequencing Center for Infectious Disease"/>
            <person name="Wu L."/>
            <person name="Ma J."/>
        </authorList>
    </citation>
    <scope>NUCLEOTIDE SEQUENCE [LARGE SCALE GENOMIC DNA]</scope>
    <source>
        <strain evidence="3">JCM 17657</strain>
    </source>
</reference>
<dbReference type="RefSeq" id="WP_226026911.1">
    <property type="nucleotide sequence ID" value="NZ_BAABIV010000028.1"/>
</dbReference>
<dbReference type="PANTHER" id="PTHR30344:SF1">
    <property type="entry name" value="6-PHOSPHOGLUCONOLACTONASE"/>
    <property type="match status" value="1"/>
</dbReference>
<dbReference type="InterPro" id="IPR050282">
    <property type="entry name" value="Cycloisomerase_2"/>
</dbReference>
<keyword evidence="3" id="KW-1185">Reference proteome</keyword>
<gene>
    <name evidence="2" type="ORF">GCM10023257_56110</name>
</gene>
<dbReference type="Proteomes" id="UP001500610">
    <property type="component" value="Unassembled WGS sequence"/>
</dbReference>
<protein>
    <submittedName>
        <fullName evidence="2">Lactonase family protein</fullName>
    </submittedName>
</protein>
<organism evidence="2 3">
    <name type="scientific">Streptomyces hyderabadensis</name>
    <dbReference type="NCBI Taxonomy" id="598549"/>
    <lineage>
        <taxon>Bacteria</taxon>
        <taxon>Bacillati</taxon>
        <taxon>Actinomycetota</taxon>
        <taxon>Actinomycetes</taxon>
        <taxon>Kitasatosporales</taxon>
        <taxon>Streptomycetaceae</taxon>
        <taxon>Streptomyces</taxon>
    </lineage>
</organism>
<dbReference type="InterPro" id="IPR019405">
    <property type="entry name" value="Lactonase_7-beta_prop"/>
</dbReference>
<dbReference type="PANTHER" id="PTHR30344">
    <property type="entry name" value="6-PHOSPHOGLUCONOLACTONASE-RELATED"/>
    <property type="match status" value="1"/>
</dbReference>
<comment type="similarity">
    <text evidence="1">Belongs to the cycloisomerase 2 family.</text>
</comment>
<dbReference type="EMBL" id="BAABIV010000028">
    <property type="protein sequence ID" value="GAA5003827.1"/>
    <property type="molecule type" value="Genomic_DNA"/>
</dbReference>
<proteinExistence type="inferred from homology"/>
<dbReference type="SUPFAM" id="SSF51004">
    <property type="entry name" value="C-terminal (heme d1) domain of cytochrome cd1-nitrite reductase"/>
    <property type="match status" value="1"/>
</dbReference>
<dbReference type="InterPro" id="IPR011048">
    <property type="entry name" value="Haem_d1_sf"/>
</dbReference>
<name>A0ABP9IN77_9ACTN</name>
<accession>A0ABP9IN77</accession>
<evidence type="ECO:0000256" key="1">
    <source>
        <dbReference type="ARBA" id="ARBA00005564"/>
    </source>
</evidence>
<dbReference type="InterPro" id="IPR015943">
    <property type="entry name" value="WD40/YVTN_repeat-like_dom_sf"/>
</dbReference>
<comment type="caution">
    <text evidence="2">The sequence shown here is derived from an EMBL/GenBank/DDBJ whole genome shotgun (WGS) entry which is preliminary data.</text>
</comment>
<evidence type="ECO:0000313" key="3">
    <source>
        <dbReference type="Proteomes" id="UP001500610"/>
    </source>
</evidence>
<dbReference type="Gene3D" id="2.130.10.10">
    <property type="entry name" value="YVTN repeat-like/Quinoprotein amine dehydrogenase"/>
    <property type="match status" value="1"/>
</dbReference>
<evidence type="ECO:0000313" key="2">
    <source>
        <dbReference type="EMBL" id="GAA5003827.1"/>
    </source>
</evidence>
<sequence>MSATEFLYVGTFPRAYRSDPADTAFGVYAWGHDPETGEMSPAGLAPTPRPGWVTTHPGGRFLYAANEVSEFEGRPGGGVSAFAIDPANGRLSPLGSRPAGASVCHCVVDATGRFLLASAFHSGTVHLFPIEPDGRLGPALDVHHHRGSSVHPRRQAGAHAHAVVLDPANRFVLVPDLGTDSVVVYELDGAQGRLVPHPDRDIRLPPGSGPRHAAFHPSARFVYLVNEMSATVTVFSYDAGTAALRALQTVATLPDEVTGYRSAAGLAVHPRGDFLYVTTRSRGTSAEPEERGVDSLVWFAIDQDSGRLTPRGRVHSGGEVPRSLTIGPDGTRLYVGNQGSGTVTRFDIDALTGAPRPTGRAFSTPVPVCLHFATPRP</sequence>
<dbReference type="Pfam" id="PF10282">
    <property type="entry name" value="Lactonase"/>
    <property type="match status" value="1"/>
</dbReference>